<accession>A0A059BP38</accession>
<comment type="similarity">
    <text evidence="1 4">Belongs to the UDP-glycosyltransferase family.</text>
</comment>
<dbReference type="InterPro" id="IPR002213">
    <property type="entry name" value="UDP_glucos_trans"/>
</dbReference>
<sequence>MAFHLPLLSFTLNSRTMPGTPPNVADQEDKPHVAVLANSGLGHVIPLLEFSKRLVVSHGFRVTFLVVTTVDPTPAQDQLLNAAGLPRDLRVLGLPAVDAASVVPEDSRLLTRICLIVEASLKSLRATLIELSYPRALVVDLFCTQALDVAGELGIPAYSFCTMSAKMLAFSLYLPTLDREVTGELVDLPGPIRVPGCPPIRPDDLLDQVKDRKNEEYRWFLYHVSRFPMAAGIFLNTWEGLESGLLRVLREESFYRQVPARQIHAIGPLVHEDGDAEGLRSTDIECFAWLDRQPEESVVLVSLGSGGTLTTEQQVEMAWGLELSQQRFLWIVRKPTDASASAAFFNVGRDEEDDPTKYLPQGFQEKTREVGMVVSSWAAQVAILSHPSVGAFLSHCGWNSSVESLAKGVPMIAWPLYAEQRTNAAMLVEDIGVAIRPSVVEGRKVVGRKEIERVVRAVVSGEEGKRMRRRAREIRDSSIESLNQGSGSSHASLAVVCEDWKTKSRGCEEELSADPAS</sequence>
<gene>
    <name evidence="6" type="ORF">EUGRSUZ_F01543</name>
</gene>
<keyword evidence="3 4" id="KW-0808">Transferase</keyword>
<evidence type="ECO:0000256" key="5">
    <source>
        <dbReference type="RuleBase" id="RU362057"/>
    </source>
</evidence>
<dbReference type="EMBL" id="KK198758">
    <property type="protein sequence ID" value="KCW67814.1"/>
    <property type="molecule type" value="Genomic_DNA"/>
</dbReference>
<dbReference type="PROSITE" id="PS00375">
    <property type="entry name" value="UDPGT"/>
    <property type="match status" value="1"/>
</dbReference>
<dbReference type="InParanoid" id="A0A059BP38"/>
<dbReference type="PANTHER" id="PTHR48046:SF4">
    <property type="entry name" value="GLYCOSYLTRANSFERASE"/>
    <property type="match status" value="1"/>
</dbReference>
<dbReference type="AlphaFoldDB" id="A0A059BP38"/>
<dbReference type="PANTHER" id="PTHR48046">
    <property type="entry name" value="UDP-GLYCOSYLTRANSFERASE 72E1"/>
    <property type="match status" value="1"/>
</dbReference>
<dbReference type="InterPro" id="IPR035595">
    <property type="entry name" value="UDP_glycos_trans_CS"/>
</dbReference>
<evidence type="ECO:0000256" key="1">
    <source>
        <dbReference type="ARBA" id="ARBA00009995"/>
    </source>
</evidence>
<dbReference type="STRING" id="71139.A0A059BP38"/>
<name>A0A059BP38_EUCGR</name>
<dbReference type="OMA" id="QTELAWG"/>
<evidence type="ECO:0000256" key="4">
    <source>
        <dbReference type="RuleBase" id="RU003718"/>
    </source>
</evidence>
<dbReference type="Pfam" id="PF00201">
    <property type="entry name" value="UDPGT"/>
    <property type="match status" value="1"/>
</dbReference>
<dbReference type="FunFam" id="3.40.50.2000:FF:000051">
    <property type="entry name" value="Glycosyltransferase"/>
    <property type="match status" value="1"/>
</dbReference>
<dbReference type="EC" id="2.4.1.-" evidence="5"/>
<dbReference type="GO" id="GO:0008194">
    <property type="term" value="F:UDP-glycosyltransferase activity"/>
    <property type="evidence" value="ECO:0007669"/>
    <property type="project" value="InterPro"/>
</dbReference>
<keyword evidence="2 4" id="KW-0328">Glycosyltransferase</keyword>
<evidence type="ECO:0000256" key="2">
    <source>
        <dbReference type="ARBA" id="ARBA00022676"/>
    </source>
</evidence>
<protein>
    <recommendedName>
        <fullName evidence="5">Glycosyltransferase</fullName>
        <ecNumber evidence="5">2.4.1.-</ecNumber>
    </recommendedName>
</protein>
<evidence type="ECO:0000313" key="6">
    <source>
        <dbReference type="EMBL" id="KCW67814.1"/>
    </source>
</evidence>
<reference evidence="6" key="1">
    <citation type="submission" date="2013-07" db="EMBL/GenBank/DDBJ databases">
        <title>The genome of Eucalyptus grandis.</title>
        <authorList>
            <person name="Schmutz J."/>
            <person name="Hayes R."/>
            <person name="Myburg A."/>
            <person name="Tuskan G."/>
            <person name="Grattapaglia D."/>
            <person name="Rokhsar D.S."/>
        </authorList>
    </citation>
    <scope>NUCLEOTIDE SEQUENCE</scope>
    <source>
        <tissue evidence="6">Leaf extractions</tissue>
    </source>
</reference>
<organism evidence="6">
    <name type="scientific">Eucalyptus grandis</name>
    <name type="common">Flooded gum</name>
    <dbReference type="NCBI Taxonomy" id="71139"/>
    <lineage>
        <taxon>Eukaryota</taxon>
        <taxon>Viridiplantae</taxon>
        <taxon>Streptophyta</taxon>
        <taxon>Embryophyta</taxon>
        <taxon>Tracheophyta</taxon>
        <taxon>Spermatophyta</taxon>
        <taxon>Magnoliopsida</taxon>
        <taxon>eudicotyledons</taxon>
        <taxon>Gunneridae</taxon>
        <taxon>Pentapetalae</taxon>
        <taxon>rosids</taxon>
        <taxon>malvids</taxon>
        <taxon>Myrtales</taxon>
        <taxon>Myrtaceae</taxon>
        <taxon>Myrtoideae</taxon>
        <taxon>Eucalypteae</taxon>
        <taxon>Eucalyptus</taxon>
    </lineage>
</organism>
<evidence type="ECO:0000256" key="3">
    <source>
        <dbReference type="ARBA" id="ARBA00022679"/>
    </source>
</evidence>
<dbReference type="eggNOG" id="KOG1192">
    <property type="taxonomic scope" value="Eukaryota"/>
</dbReference>
<proteinExistence type="inferred from homology"/>
<dbReference type="Gramene" id="KCW67814">
    <property type="protein sequence ID" value="KCW67814"/>
    <property type="gene ID" value="EUGRSUZ_F01543"/>
</dbReference>
<dbReference type="SUPFAM" id="SSF53756">
    <property type="entry name" value="UDP-Glycosyltransferase/glycogen phosphorylase"/>
    <property type="match status" value="1"/>
</dbReference>
<dbReference type="CDD" id="cd03784">
    <property type="entry name" value="GT1_Gtf-like"/>
    <property type="match status" value="1"/>
</dbReference>
<dbReference type="Gene3D" id="3.40.50.2000">
    <property type="entry name" value="Glycogen Phosphorylase B"/>
    <property type="match status" value="2"/>
</dbReference>